<evidence type="ECO:0000256" key="4">
    <source>
        <dbReference type="RuleBase" id="RU003719"/>
    </source>
</evidence>
<dbReference type="InterPro" id="IPR029753">
    <property type="entry name" value="D-isomer_DH_CS"/>
</dbReference>
<dbReference type="CDD" id="cd05299">
    <property type="entry name" value="CtBP_dh"/>
    <property type="match status" value="1"/>
</dbReference>
<sequence>MADRLTVLITSDRYGNETAGMETEHAIVAEYPDLAVALRGVACTTEDELIAAGAGADALLVSTREAISARVLQQLPRCKVVARYGVGLDNVDLDAATAEGIVVTHFPGYCTAEVADHALASILALNRRLVELDRDLRAGAWTAHGPQTRSILRGPVHPLREQTLGIVGFGRIGRAVALRAAPFGLTVLAADPHQAPEEIAAAGVEPVPLDALLARSDIVTIHCPLSPETRGLIDAAALARMKAGAVLVNTARGPIVDLVAIVPVLESGRLAGAALDVVDPEPLPAGSPLYRLPTVILTPHSAYYSERSVDTVRRETLVGALDVLRGVMPAVVANPSVLGRSRAPIAAVPAGDR</sequence>
<dbReference type="GO" id="GO:0051287">
    <property type="term" value="F:NAD binding"/>
    <property type="evidence" value="ECO:0007669"/>
    <property type="project" value="InterPro"/>
</dbReference>
<evidence type="ECO:0000256" key="1">
    <source>
        <dbReference type="ARBA" id="ARBA00005854"/>
    </source>
</evidence>
<organism evidence="7">
    <name type="scientific">uncultured Thermomicrobiales bacterium</name>
    <dbReference type="NCBI Taxonomy" id="1645740"/>
    <lineage>
        <taxon>Bacteria</taxon>
        <taxon>Pseudomonadati</taxon>
        <taxon>Thermomicrobiota</taxon>
        <taxon>Thermomicrobia</taxon>
        <taxon>Thermomicrobiales</taxon>
        <taxon>environmental samples</taxon>
    </lineage>
</organism>
<dbReference type="InterPro" id="IPR006139">
    <property type="entry name" value="D-isomer_2_OHA_DH_cat_dom"/>
</dbReference>
<dbReference type="Pfam" id="PF00389">
    <property type="entry name" value="2-Hacid_dh"/>
    <property type="match status" value="1"/>
</dbReference>
<dbReference type="PANTHER" id="PTHR43761">
    <property type="entry name" value="D-ISOMER SPECIFIC 2-HYDROXYACID DEHYDROGENASE FAMILY PROTEIN (AFU_ORTHOLOGUE AFUA_1G13630)"/>
    <property type="match status" value="1"/>
</dbReference>
<dbReference type="PROSITE" id="PS00670">
    <property type="entry name" value="D_2_HYDROXYACID_DH_2"/>
    <property type="match status" value="1"/>
</dbReference>
<name>A0A6J4V347_9BACT</name>
<dbReference type="EC" id="1.1.1.95" evidence="7"/>
<reference evidence="7" key="1">
    <citation type="submission" date="2020-02" db="EMBL/GenBank/DDBJ databases">
        <authorList>
            <person name="Meier V. D."/>
        </authorList>
    </citation>
    <scope>NUCLEOTIDE SEQUENCE</scope>
    <source>
        <strain evidence="7">AVDCRST_MAG73</strain>
    </source>
</reference>
<feature type="domain" description="D-isomer specific 2-hydroxyacid dehydrogenase catalytic" evidence="5">
    <location>
        <begin position="44"/>
        <end position="329"/>
    </location>
</feature>
<evidence type="ECO:0000259" key="6">
    <source>
        <dbReference type="Pfam" id="PF02826"/>
    </source>
</evidence>
<dbReference type="Gene3D" id="3.40.50.720">
    <property type="entry name" value="NAD(P)-binding Rossmann-like Domain"/>
    <property type="match status" value="2"/>
</dbReference>
<dbReference type="PANTHER" id="PTHR43761:SF1">
    <property type="entry name" value="D-ISOMER SPECIFIC 2-HYDROXYACID DEHYDROGENASE CATALYTIC DOMAIN-CONTAINING PROTEIN-RELATED"/>
    <property type="match status" value="1"/>
</dbReference>
<dbReference type="InterPro" id="IPR050418">
    <property type="entry name" value="D-iso_2-hydroxyacid_DH_PdxB"/>
</dbReference>
<evidence type="ECO:0000256" key="3">
    <source>
        <dbReference type="ARBA" id="ARBA00023027"/>
    </source>
</evidence>
<dbReference type="GO" id="GO:0003714">
    <property type="term" value="F:transcription corepressor activity"/>
    <property type="evidence" value="ECO:0007669"/>
    <property type="project" value="InterPro"/>
</dbReference>
<dbReference type="InterPro" id="IPR043322">
    <property type="entry name" value="CtBP"/>
</dbReference>
<dbReference type="InterPro" id="IPR036291">
    <property type="entry name" value="NAD(P)-bd_dom_sf"/>
</dbReference>
<comment type="similarity">
    <text evidence="1 4">Belongs to the D-isomer specific 2-hydroxyacid dehydrogenase family.</text>
</comment>
<dbReference type="EMBL" id="CADCWE010000271">
    <property type="protein sequence ID" value="CAA9566651.1"/>
    <property type="molecule type" value="Genomic_DNA"/>
</dbReference>
<accession>A0A6J4V347</accession>
<dbReference type="SUPFAM" id="SSF51735">
    <property type="entry name" value="NAD(P)-binding Rossmann-fold domains"/>
    <property type="match status" value="1"/>
</dbReference>
<dbReference type="InterPro" id="IPR006140">
    <property type="entry name" value="D-isomer_DH_NAD-bd"/>
</dbReference>
<dbReference type="FunFam" id="3.40.50.720:FF:000203">
    <property type="entry name" value="D-3-phosphoglycerate dehydrogenase (SerA)"/>
    <property type="match status" value="1"/>
</dbReference>
<feature type="domain" description="D-isomer specific 2-hydroxyacid dehydrogenase NAD-binding" evidence="6">
    <location>
        <begin position="120"/>
        <end position="302"/>
    </location>
</feature>
<keyword evidence="2 4" id="KW-0560">Oxidoreductase</keyword>
<keyword evidence="3" id="KW-0520">NAD</keyword>
<evidence type="ECO:0000256" key="2">
    <source>
        <dbReference type="ARBA" id="ARBA00023002"/>
    </source>
</evidence>
<dbReference type="SUPFAM" id="SSF52283">
    <property type="entry name" value="Formate/glycerate dehydrogenase catalytic domain-like"/>
    <property type="match status" value="1"/>
</dbReference>
<protein>
    <submittedName>
        <fullName evidence="7">D-3-phosphoglycerate dehydrogenase</fullName>
        <ecNumber evidence="7">1.1.1.95</ecNumber>
    </submittedName>
</protein>
<evidence type="ECO:0000259" key="5">
    <source>
        <dbReference type="Pfam" id="PF00389"/>
    </source>
</evidence>
<gene>
    <name evidence="7" type="ORF">AVDCRST_MAG73-4246</name>
</gene>
<dbReference type="GO" id="GO:0004617">
    <property type="term" value="F:phosphoglycerate dehydrogenase activity"/>
    <property type="evidence" value="ECO:0007669"/>
    <property type="project" value="UniProtKB-EC"/>
</dbReference>
<evidence type="ECO:0000313" key="7">
    <source>
        <dbReference type="EMBL" id="CAA9566651.1"/>
    </source>
</evidence>
<dbReference type="AlphaFoldDB" id="A0A6J4V347"/>
<dbReference type="Pfam" id="PF02826">
    <property type="entry name" value="2-Hacid_dh_C"/>
    <property type="match status" value="1"/>
</dbReference>
<proteinExistence type="inferred from homology"/>
<dbReference type="PROSITE" id="PS00671">
    <property type="entry name" value="D_2_HYDROXYACID_DH_3"/>
    <property type="match status" value="1"/>
</dbReference>